<dbReference type="RefSeq" id="WP_045273522.1">
    <property type="nucleotide sequence ID" value="NZ_JYIX01000039.1"/>
</dbReference>
<dbReference type="AlphaFoldDB" id="A0A0F0LE35"/>
<dbReference type="EMBL" id="JYIX01000039">
    <property type="protein sequence ID" value="KJL31393.1"/>
    <property type="molecule type" value="Genomic_DNA"/>
</dbReference>
<evidence type="ECO:0008006" key="3">
    <source>
        <dbReference type="Google" id="ProtNLM"/>
    </source>
</evidence>
<gene>
    <name evidence="1" type="ORF">RS86_03516</name>
</gene>
<reference evidence="1 2" key="1">
    <citation type="submission" date="2015-02" db="EMBL/GenBank/DDBJ databases">
        <title>Draft genome sequences of ten Microbacterium spp. with emphasis on heavy metal contaminated environments.</title>
        <authorList>
            <person name="Corretto E."/>
        </authorList>
    </citation>
    <scope>NUCLEOTIDE SEQUENCE [LARGE SCALE GENOMIC DNA]</scope>
    <source>
        <strain evidence="1 2">ARN176</strain>
    </source>
</reference>
<evidence type="ECO:0000313" key="2">
    <source>
        <dbReference type="Proteomes" id="UP000033740"/>
    </source>
</evidence>
<comment type="caution">
    <text evidence="1">The sequence shown here is derived from an EMBL/GenBank/DDBJ whole genome shotgun (WGS) entry which is preliminary data.</text>
</comment>
<name>A0A0F0LE35_9MICO</name>
<accession>A0A0F0LE35</accession>
<sequence>MTGTESTGGKGGSFDARVLGLPGSGSLPARWQHVEPLFAELGTAYGSGGPIAAEPVTRRILAATDVADVDAVGLDLRGRALSNLSAIAEARGDAPAAIDFATRAIAACTAAEAAIGSARRTPEVRFGAVINRAQTLALVGRSTEALHDLEALGAEFDHATPPLLIFGRHNTLGGILLDRERFADAEVAFRAALSTALAHEPRLASYAYSGLAALAHRTGDPRLAAEQLQIARQLQATGPIAAARTEENLARLLLDRGEVDAAEERFLAAEEGYRHGGDPRSAAVSRLGRAAVLLARGKLAAARRLVEQVRAEVLAQGDVWAQFQAELLLGDTLVAQWRFPAADAAYRRARAVCASTGALHEAARVDVRRAVAALTAAERSLFPAEKQRMRRAALDLALPAALATDALRGRFAAGPMRERWIRTVSTVAFEVALQSISALAETRLAVEVIEFLCSSPSLDAFAPSSSASERAPENDRVRFAVLEAPYALAASGEAGTVSPSAAGGGAPPPFVRALPGDESFRVWIAESERRYGVAIRSAEAVDAW</sequence>
<proteinExistence type="predicted"/>
<organism evidence="1 2">
    <name type="scientific">Microbacterium azadirachtae</name>
    <dbReference type="NCBI Taxonomy" id="582680"/>
    <lineage>
        <taxon>Bacteria</taxon>
        <taxon>Bacillati</taxon>
        <taxon>Actinomycetota</taxon>
        <taxon>Actinomycetes</taxon>
        <taxon>Micrococcales</taxon>
        <taxon>Microbacteriaceae</taxon>
        <taxon>Microbacterium</taxon>
    </lineage>
</organism>
<dbReference type="Gene3D" id="1.25.40.10">
    <property type="entry name" value="Tetratricopeptide repeat domain"/>
    <property type="match status" value="2"/>
</dbReference>
<dbReference type="SUPFAM" id="SSF48452">
    <property type="entry name" value="TPR-like"/>
    <property type="match status" value="2"/>
</dbReference>
<dbReference type="Proteomes" id="UP000033740">
    <property type="component" value="Unassembled WGS sequence"/>
</dbReference>
<keyword evidence="2" id="KW-1185">Reference proteome</keyword>
<dbReference type="InterPro" id="IPR011990">
    <property type="entry name" value="TPR-like_helical_dom_sf"/>
</dbReference>
<protein>
    <recommendedName>
        <fullName evidence="3">Tetratricopeptide repeat protein</fullName>
    </recommendedName>
</protein>
<dbReference type="PATRIC" id="fig|582680.6.peg.3600"/>
<dbReference type="STRING" id="582680.RS86_03516"/>
<evidence type="ECO:0000313" key="1">
    <source>
        <dbReference type="EMBL" id="KJL31393.1"/>
    </source>
</evidence>